<evidence type="ECO:0000313" key="2">
    <source>
        <dbReference type="Proteomes" id="UP000824066"/>
    </source>
</evidence>
<accession>A0ABX8QIU5</accession>
<organism evidence="1 2">
    <name type="scientific">Pseudomonas canavaninivorans</name>
    <dbReference type="NCBI Taxonomy" id="2842348"/>
    <lineage>
        <taxon>Bacteria</taxon>
        <taxon>Pseudomonadati</taxon>
        <taxon>Pseudomonadota</taxon>
        <taxon>Gammaproteobacteria</taxon>
        <taxon>Pseudomonadales</taxon>
        <taxon>Pseudomonadaceae</taxon>
        <taxon>Pseudomonas</taxon>
    </lineage>
</organism>
<protein>
    <submittedName>
        <fullName evidence="1">Uncharacterized protein</fullName>
    </submittedName>
</protein>
<name>A0ABX8QIU5_PSECO</name>
<sequence>MTFAENAGRFGEWNPAESAPQKLAGTMPGQVAENLVEGFLECKKLFYFFCLNFLFHFFMGKLAV</sequence>
<dbReference type="RefSeq" id="WP_217861396.1">
    <property type="nucleotide sequence ID" value="NZ_CP077080.1"/>
</dbReference>
<proteinExistence type="predicted"/>
<evidence type="ECO:0000313" key="1">
    <source>
        <dbReference type="EMBL" id="QXI54779.1"/>
    </source>
</evidence>
<reference evidence="1 2" key="1">
    <citation type="journal article" date="2021" name="Microorganisms">
        <title>The Ever-Expanding Pseudomonas Genus: Description of 43 New Species and Partition of the Pseudomonas putida Group.</title>
        <authorList>
            <person name="Girard L."/>
            <person name="Lood C."/>
            <person name="Hofte M."/>
            <person name="Vandamme P."/>
            <person name="Rokni-Zadeh H."/>
            <person name="van Noort V."/>
            <person name="Lavigne R."/>
            <person name="De Mot R."/>
        </authorList>
    </citation>
    <scope>NUCLEOTIDE SEQUENCE [LARGE SCALE GENOMIC DNA]</scope>
    <source>
        <strain evidence="1 2">SWRI17</strain>
    </source>
</reference>
<dbReference type="Proteomes" id="UP000824066">
    <property type="component" value="Chromosome"/>
</dbReference>
<dbReference type="EMBL" id="CP077080">
    <property type="protein sequence ID" value="QXI54779.1"/>
    <property type="molecule type" value="Genomic_DNA"/>
</dbReference>
<gene>
    <name evidence="1" type="ORF">KSS97_07515</name>
</gene>
<keyword evidence="2" id="KW-1185">Reference proteome</keyword>